<evidence type="ECO:0000256" key="3">
    <source>
        <dbReference type="ARBA" id="ARBA00022833"/>
    </source>
</evidence>
<dbReference type="Pfam" id="PF01979">
    <property type="entry name" value="Amidohydro_1"/>
    <property type="match status" value="1"/>
</dbReference>
<dbReference type="EC" id="3.5.4.31" evidence="8"/>
<dbReference type="GO" id="GO:0046872">
    <property type="term" value="F:metal ion binding"/>
    <property type="evidence" value="ECO:0007669"/>
    <property type="project" value="UniProtKB-KW"/>
</dbReference>
<dbReference type="Proteomes" id="UP000549343">
    <property type="component" value="Unassembled WGS sequence"/>
</dbReference>
<protein>
    <submittedName>
        <fullName evidence="7">5'-deoxyadenosine deaminase</fullName>
    </submittedName>
    <submittedName>
        <fullName evidence="8">5-methylthioadenosine/S-adenosylhomocysteine deaminase</fullName>
        <ecNumber evidence="8">3.5.4.28</ecNumber>
        <ecNumber evidence="8">3.5.4.31</ecNumber>
    </submittedName>
</protein>
<feature type="domain" description="Aminodeoxyfutalosine deaminase/Imidazolonepropionase-like composite" evidence="6">
    <location>
        <begin position="61"/>
        <end position="84"/>
    </location>
</feature>
<dbReference type="InterPro" id="IPR054418">
    <property type="entry name" value="MQNX/HUTI_composite_N"/>
</dbReference>
<evidence type="ECO:0000256" key="4">
    <source>
        <dbReference type="SAM" id="MobiDB-lite"/>
    </source>
</evidence>
<dbReference type="GO" id="GO:0090614">
    <property type="term" value="F:5'-methylthioadenosine deaminase activity"/>
    <property type="evidence" value="ECO:0007669"/>
    <property type="project" value="UniProtKB-EC"/>
</dbReference>
<keyword evidence="10" id="KW-1185">Reference proteome</keyword>
<reference evidence="10" key="2">
    <citation type="journal article" date="2019" name="Int. J. Syst. Evol. Microbiol.">
        <title>The Global Catalogue of Microorganisms (GCM) 10K type strain sequencing project: providing services to taxonomists for standard genome sequencing and annotation.</title>
        <authorList>
            <consortium name="The Broad Institute Genomics Platform"/>
            <consortium name="The Broad Institute Genome Sequencing Center for Infectious Disease"/>
            <person name="Wu L."/>
            <person name="Ma J."/>
        </authorList>
    </citation>
    <scope>NUCLEOTIDE SEQUENCE [LARGE SCALE GENOMIC DNA]</scope>
    <source>
        <strain evidence="10">JCM 10667</strain>
    </source>
</reference>
<dbReference type="Gene3D" id="2.30.40.10">
    <property type="entry name" value="Urease, subunit C, domain 1"/>
    <property type="match status" value="1"/>
</dbReference>
<keyword evidence="3" id="KW-0862">Zinc</keyword>
<dbReference type="SUPFAM" id="SSF51556">
    <property type="entry name" value="Metallo-dependent hydrolases"/>
    <property type="match status" value="1"/>
</dbReference>
<keyword evidence="2 8" id="KW-0378">Hydrolase</keyword>
<dbReference type="Gene3D" id="3.20.20.140">
    <property type="entry name" value="Metal-dependent hydrolases"/>
    <property type="match status" value="1"/>
</dbReference>
<dbReference type="RefSeq" id="WP_184889970.1">
    <property type="nucleotide sequence ID" value="NZ_BAAAHD010000034.1"/>
</dbReference>
<dbReference type="EC" id="3.5.4.28" evidence="8"/>
<evidence type="ECO:0000256" key="1">
    <source>
        <dbReference type="ARBA" id="ARBA00022723"/>
    </source>
</evidence>
<dbReference type="AlphaFoldDB" id="A0A7W7IKV7"/>
<evidence type="ECO:0000259" key="5">
    <source>
        <dbReference type="Pfam" id="PF01979"/>
    </source>
</evidence>
<reference evidence="7" key="1">
    <citation type="journal article" date="2014" name="Int. J. Syst. Evol. Microbiol.">
        <title>Complete genome of a new Firmicutes species belonging to the dominant human colonic microbiota ('Ruminococcus bicirculans') reveals two chromosomes and a selective capacity to utilize plant glucans.</title>
        <authorList>
            <consortium name="NISC Comparative Sequencing Program"/>
            <person name="Wegmann U."/>
            <person name="Louis P."/>
            <person name="Goesmann A."/>
            <person name="Henrissat B."/>
            <person name="Duncan S.H."/>
            <person name="Flint H.J."/>
        </authorList>
    </citation>
    <scope>NUCLEOTIDE SEQUENCE</scope>
    <source>
        <strain evidence="7">JCM 10667</strain>
    </source>
</reference>
<dbReference type="GO" id="GO:0050270">
    <property type="term" value="F:S-adenosylhomocysteine deaminase activity"/>
    <property type="evidence" value="ECO:0007669"/>
    <property type="project" value="UniProtKB-EC"/>
</dbReference>
<dbReference type="EMBL" id="BAAAHD010000034">
    <property type="protein sequence ID" value="GAA0574482.1"/>
    <property type="molecule type" value="Genomic_DNA"/>
</dbReference>
<dbReference type="InterPro" id="IPR006680">
    <property type="entry name" value="Amidohydro-rel"/>
</dbReference>
<feature type="region of interest" description="Disordered" evidence="4">
    <location>
        <begin position="1"/>
        <end position="35"/>
    </location>
</feature>
<reference evidence="7" key="4">
    <citation type="submission" date="2023-12" db="EMBL/GenBank/DDBJ databases">
        <authorList>
            <person name="Sun Q."/>
            <person name="Inoue M."/>
        </authorList>
    </citation>
    <scope>NUCLEOTIDE SEQUENCE</scope>
    <source>
        <strain evidence="7">JCM 10667</strain>
    </source>
</reference>
<dbReference type="PANTHER" id="PTHR43794:SF11">
    <property type="entry name" value="AMIDOHYDROLASE-RELATED DOMAIN-CONTAINING PROTEIN"/>
    <property type="match status" value="1"/>
</dbReference>
<dbReference type="InterPro" id="IPR032466">
    <property type="entry name" value="Metal_Hydrolase"/>
</dbReference>
<evidence type="ECO:0000259" key="6">
    <source>
        <dbReference type="Pfam" id="PF22039"/>
    </source>
</evidence>
<accession>A0A7W7IKV7</accession>
<dbReference type="Pfam" id="PF22039">
    <property type="entry name" value="HUTI_composite_bact"/>
    <property type="match status" value="1"/>
</dbReference>
<proteinExistence type="predicted"/>
<evidence type="ECO:0000313" key="10">
    <source>
        <dbReference type="Proteomes" id="UP001501427"/>
    </source>
</evidence>
<feature type="compositionally biased region" description="Low complexity" evidence="4">
    <location>
        <begin position="1"/>
        <end position="33"/>
    </location>
</feature>
<keyword evidence="1" id="KW-0479">Metal-binding</keyword>
<comment type="caution">
    <text evidence="8">The sequence shown here is derived from an EMBL/GenBank/DDBJ whole genome shotgun (WGS) entry which is preliminary data.</text>
</comment>
<feature type="domain" description="Amidohydrolase-related" evidence="5">
    <location>
        <begin position="93"/>
        <end position="448"/>
    </location>
</feature>
<dbReference type="InterPro" id="IPR011059">
    <property type="entry name" value="Metal-dep_hydrolase_composite"/>
</dbReference>
<reference evidence="8 9" key="3">
    <citation type="submission" date="2020-08" db="EMBL/GenBank/DDBJ databases">
        <title>Sequencing the genomes of 1000 actinobacteria strains.</title>
        <authorList>
            <person name="Klenk H.-P."/>
        </authorList>
    </citation>
    <scope>NUCLEOTIDE SEQUENCE [LARGE SCALE GENOMIC DNA]</scope>
    <source>
        <strain evidence="8 9">DSM 44772</strain>
    </source>
</reference>
<gene>
    <name evidence="8" type="ORF">F4557_007174</name>
    <name evidence="7" type="ORF">GCM10009546_41480</name>
</gene>
<evidence type="ECO:0000313" key="9">
    <source>
        <dbReference type="Proteomes" id="UP000549343"/>
    </source>
</evidence>
<evidence type="ECO:0000256" key="2">
    <source>
        <dbReference type="ARBA" id="ARBA00022801"/>
    </source>
</evidence>
<dbReference type="SUPFAM" id="SSF51338">
    <property type="entry name" value="Composite domain of metallo-dependent hydrolases"/>
    <property type="match status" value="1"/>
</dbReference>
<organism evidence="8 9">
    <name type="scientific">Actinomadura livida</name>
    <dbReference type="NCBI Taxonomy" id="79909"/>
    <lineage>
        <taxon>Bacteria</taxon>
        <taxon>Bacillati</taxon>
        <taxon>Actinomycetota</taxon>
        <taxon>Actinomycetes</taxon>
        <taxon>Streptosporangiales</taxon>
        <taxon>Thermomonosporaceae</taxon>
        <taxon>Actinomadura</taxon>
    </lineage>
</organism>
<sequence length="511" mass="52747">MTGPNITGPNTTGPNITGPNITGPNITGPNTTGRNGSPLLVTGGTVVTMAPGREVVTDATVAVEDGRIAGIGAYGTLRAAHPGAAELDATGCVVIPGLVNAHQHCTVDPLIRSVIPDDIDAQEAIFGWAVPLHGRVTGDDDELSATLTAAESLLRGVTTVLEAGTVAHPGRVAAGLAAAGIRGRVGGWGWDAPGVPHSLPAAEALARQEEIVRSLPAEGPVTGWVTLVGHDLVSDELFTGAAELAERLGTTMTFHMSPGPGDAESYLRRTGVRPLVHLRELGVLGPRLVLGHAVWLDDAEVEAVLATRTAVASCPGAYLRLGQGYTRAGRHGELVRRGGRVALGCDAHNAGDAPDVLRAAGLLAGLENDRGTWPLRADEAFALATCAGAEAAGLGDLIGSIEVGKAADLVVLDAHDPAWTPPGDLATHLVWGAPGHTVRDVLVDGKAVVRDRRITTVDTAELRREAESRSAALLRAAGLRIPRRWPVVTATGRPSSRNLLVSSSDRKGPLR</sequence>
<dbReference type="InterPro" id="IPR050287">
    <property type="entry name" value="MTA/SAH_deaminase"/>
</dbReference>
<dbReference type="Proteomes" id="UP001501427">
    <property type="component" value="Unassembled WGS sequence"/>
</dbReference>
<dbReference type="PANTHER" id="PTHR43794">
    <property type="entry name" value="AMINOHYDROLASE SSNA-RELATED"/>
    <property type="match status" value="1"/>
</dbReference>
<evidence type="ECO:0000313" key="7">
    <source>
        <dbReference type="EMBL" id="GAA0574482.1"/>
    </source>
</evidence>
<evidence type="ECO:0000313" key="8">
    <source>
        <dbReference type="EMBL" id="MBB4778756.1"/>
    </source>
</evidence>
<name>A0A7W7IKV7_9ACTN</name>
<dbReference type="EMBL" id="JACHMV010000001">
    <property type="protein sequence ID" value="MBB4778756.1"/>
    <property type="molecule type" value="Genomic_DNA"/>
</dbReference>